<dbReference type="GO" id="GO:0016747">
    <property type="term" value="F:acyltransferase activity, transferring groups other than amino-acyl groups"/>
    <property type="evidence" value="ECO:0007669"/>
    <property type="project" value="InterPro"/>
</dbReference>
<keyword evidence="2 4" id="KW-0378">Hydrolase</keyword>
<gene>
    <name evidence="4" type="ORF">DFQ15_105117</name>
</gene>
<dbReference type="SUPFAM" id="SSF55729">
    <property type="entry name" value="Acyl-CoA N-acyltransferases (Nat)"/>
    <property type="match status" value="1"/>
</dbReference>
<dbReference type="InterPro" id="IPR006684">
    <property type="entry name" value="YbgC/YbaW"/>
</dbReference>
<dbReference type="Gene3D" id="3.10.129.10">
    <property type="entry name" value="Hotdog Thioesterase"/>
    <property type="match status" value="1"/>
</dbReference>
<dbReference type="Gene3D" id="3.40.630.30">
    <property type="match status" value="1"/>
</dbReference>
<dbReference type="Pfam" id="PF03061">
    <property type="entry name" value="4HBT"/>
    <property type="match status" value="1"/>
</dbReference>
<proteinExistence type="inferred from homology"/>
<dbReference type="EMBL" id="QJTC01000005">
    <property type="protein sequence ID" value="PYE78758.1"/>
    <property type="molecule type" value="Genomic_DNA"/>
</dbReference>
<comment type="caution">
    <text evidence="4">The sequence shown here is derived from an EMBL/GenBank/DDBJ whole genome shotgun (WGS) entry which is preliminary data.</text>
</comment>
<dbReference type="PROSITE" id="PS51186">
    <property type="entry name" value="GNAT"/>
    <property type="match status" value="1"/>
</dbReference>
<evidence type="ECO:0000256" key="2">
    <source>
        <dbReference type="ARBA" id="ARBA00022801"/>
    </source>
</evidence>
<feature type="domain" description="N-acetyltransferase" evidence="3">
    <location>
        <begin position="154"/>
        <end position="296"/>
    </location>
</feature>
<dbReference type="RefSeq" id="WP_233504296.1">
    <property type="nucleotide sequence ID" value="NZ_JAMOFZ010000005.1"/>
</dbReference>
<keyword evidence="5" id="KW-1185">Reference proteome</keyword>
<dbReference type="InterPro" id="IPR000182">
    <property type="entry name" value="GNAT_dom"/>
</dbReference>
<evidence type="ECO:0000259" key="3">
    <source>
        <dbReference type="PROSITE" id="PS51186"/>
    </source>
</evidence>
<dbReference type="PANTHER" id="PTHR31793">
    <property type="entry name" value="4-HYDROXYBENZOYL-COA THIOESTERASE FAMILY MEMBER"/>
    <property type="match status" value="1"/>
</dbReference>
<dbReference type="CDD" id="cd00586">
    <property type="entry name" value="4HBT"/>
    <property type="match status" value="1"/>
</dbReference>
<dbReference type="AlphaFoldDB" id="A0A318SJZ0"/>
<comment type="similarity">
    <text evidence="1">Belongs to the 4-hydroxybenzoyl-CoA thioesterase family.</text>
</comment>
<evidence type="ECO:0000313" key="4">
    <source>
        <dbReference type="EMBL" id="PYE78758.1"/>
    </source>
</evidence>
<dbReference type="PANTHER" id="PTHR31793:SF27">
    <property type="entry name" value="NOVEL THIOESTERASE SUPERFAMILY DOMAIN AND SAPOSIN A-TYPE DOMAIN CONTAINING PROTEIN (0610012H03RIK)"/>
    <property type="match status" value="1"/>
</dbReference>
<dbReference type="InterPro" id="IPR029069">
    <property type="entry name" value="HotDog_dom_sf"/>
</dbReference>
<dbReference type="InterPro" id="IPR050563">
    <property type="entry name" value="4-hydroxybenzoyl-CoA_TE"/>
</dbReference>
<name>A0A318SJZ0_9BURK</name>
<reference evidence="4 5" key="1">
    <citation type="submission" date="2018-06" db="EMBL/GenBank/DDBJ databases">
        <title>Genomic Encyclopedia of Type Strains, Phase III (KMG-III): the genomes of soil and plant-associated and newly described type strains.</title>
        <authorList>
            <person name="Whitman W."/>
        </authorList>
    </citation>
    <scope>NUCLEOTIDE SEQUENCE [LARGE SCALE GENOMIC DNA]</scope>
    <source>
        <strain evidence="4 5">CECT 7646</strain>
    </source>
</reference>
<dbReference type="InterPro" id="IPR006683">
    <property type="entry name" value="Thioestr_dom"/>
</dbReference>
<dbReference type="InterPro" id="IPR016181">
    <property type="entry name" value="Acyl_CoA_acyltransferase"/>
</dbReference>
<evidence type="ECO:0000313" key="5">
    <source>
        <dbReference type="Proteomes" id="UP000247540"/>
    </source>
</evidence>
<accession>A0A318SJZ0</accession>
<organism evidence="4 5">
    <name type="scientific">Xylophilus ampelinus</name>
    <dbReference type="NCBI Taxonomy" id="54067"/>
    <lineage>
        <taxon>Bacteria</taxon>
        <taxon>Pseudomonadati</taxon>
        <taxon>Pseudomonadota</taxon>
        <taxon>Betaproteobacteria</taxon>
        <taxon>Burkholderiales</taxon>
        <taxon>Xylophilus</taxon>
    </lineage>
</organism>
<dbReference type="NCBIfam" id="TIGR00051">
    <property type="entry name" value="YbgC/FadM family acyl-CoA thioesterase"/>
    <property type="match status" value="1"/>
</dbReference>
<dbReference type="Proteomes" id="UP000247540">
    <property type="component" value="Unassembled WGS sequence"/>
</dbReference>
<sequence length="306" mass="33390">MTTAPVSPRSDADRPMLRDFRLRVRWAEVDMQKIVFNAHYLMYLDTAMAEYWRALALPYEASMQALGGDLYVKKATLEYHASARSDDLLEVALRCTRVGTSSIVFEGAVFRGDRLLVSGELVYVFADPASQTARPVPDALRAVLADFEARRPVTALRTGGWDTLGEAAGRVRTAVFVEEQGIAAEEEWDAEDATAVHAVVFNRVGAPVATGRLLRHAPGVGRIGRMAVDRLLRGGALGRAVLDALVEQSRLRGDAAVVLNSQRSAERFYARAGFAPFGEPFDEVGIPHIAMRLDFGPPIQMSSASA</sequence>
<dbReference type="Pfam" id="PF13673">
    <property type="entry name" value="Acetyltransf_10"/>
    <property type="match status" value="1"/>
</dbReference>
<dbReference type="SUPFAM" id="SSF54637">
    <property type="entry name" value="Thioesterase/thiol ester dehydrase-isomerase"/>
    <property type="match status" value="1"/>
</dbReference>
<dbReference type="CDD" id="cd04301">
    <property type="entry name" value="NAT_SF"/>
    <property type="match status" value="1"/>
</dbReference>
<protein>
    <submittedName>
        <fullName evidence="4">YbgC/YbaW family acyl-CoA thioester hydrolase</fullName>
    </submittedName>
</protein>
<evidence type="ECO:0000256" key="1">
    <source>
        <dbReference type="ARBA" id="ARBA00005953"/>
    </source>
</evidence>
<dbReference type="GO" id="GO:0047617">
    <property type="term" value="F:fatty acyl-CoA hydrolase activity"/>
    <property type="evidence" value="ECO:0007669"/>
    <property type="project" value="TreeGrafter"/>
</dbReference>